<gene>
    <name evidence="4" type="ORF">UAS_01168</name>
</gene>
<feature type="domain" description="Tail spike" evidence="3">
    <location>
        <begin position="92"/>
        <end position="356"/>
    </location>
</feature>
<dbReference type="RefSeq" id="WP_010753814.1">
    <property type="nucleotide sequence ID" value="NZ_ASVU01000001.1"/>
</dbReference>
<name>R2SG99_9ENTE</name>
<dbReference type="Proteomes" id="UP000013777">
    <property type="component" value="Unassembled WGS sequence"/>
</dbReference>
<dbReference type="Pfam" id="PF06605">
    <property type="entry name" value="Prophage_tail"/>
    <property type="match status" value="1"/>
</dbReference>
<dbReference type="EMBL" id="AJAP01000011">
    <property type="protein sequence ID" value="EOH87224.1"/>
    <property type="molecule type" value="Genomic_DNA"/>
</dbReference>
<feature type="compositionally biased region" description="Low complexity" evidence="2">
    <location>
        <begin position="557"/>
        <end position="574"/>
    </location>
</feature>
<feature type="region of interest" description="Disordered" evidence="2">
    <location>
        <begin position="539"/>
        <end position="577"/>
    </location>
</feature>
<proteinExistence type="predicted"/>
<dbReference type="STRING" id="57732.RU94_GL000811"/>
<dbReference type="PATRIC" id="fig|1158606.3.peg.1131"/>
<dbReference type="InterPro" id="IPR010572">
    <property type="entry name" value="Tail_dom"/>
</dbReference>
<dbReference type="eggNOG" id="COG4926">
    <property type="taxonomic scope" value="Bacteria"/>
</dbReference>
<evidence type="ECO:0000256" key="1">
    <source>
        <dbReference type="SAM" id="Coils"/>
    </source>
</evidence>
<keyword evidence="5" id="KW-1185">Reference proteome</keyword>
<dbReference type="NCBIfam" id="TIGR01665">
    <property type="entry name" value="put_anti_recept"/>
    <property type="match status" value="1"/>
</dbReference>
<evidence type="ECO:0000259" key="3">
    <source>
        <dbReference type="Pfam" id="PF06605"/>
    </source>
</evidence>
<evidence type="ECO:0000256" key="2">
    <source>
        <dbReference type="SAM" id="MobiDB-lite"/>
    </source>
</evidence>
<organism evidence="4 5">
    <name type="scientific">Enterococcus asini ATCC 700915</name>
    <dbReference type="NCBI Taxonomy" id="1158606"/>
    <lineage>
        <taxon>Bacteria</taxon>
        <taxon>Bacillati</taxon>
        <taxon>Bacillota</taxon>
        <taxon>Bacilli</taxon>
        <taxon>Lactobacillales</taxon>
        <taxon>Enterococcaceae</taxon>
        <taxon>Enterococcus</taxon>
    </lineage>
</organism>
<dbReference type="GeneID" id="78365583"/>
<comment type="caution">
    <text evidence="4">The sequence shown here is derived from an EMBL/GenBank/DDBJ whole genome shotgun (WGS) entry which is preliminary data.</text>
</comment>
<evidence type="ECO:0000313" key="5">
    <source>
        <dbReference type="Proteomes" id="UP000013777"/>
    </source>
</evidence>
<reference evidence="4 5" key="1">
    <citation type="submission" date="2013-02" db="EMBL/GenBank/DDBJ databases">
        <title>The Genome Sequence of Enterococcus asini ATCC_700915.</title>
        <authorList>
            <consortium name="The Broad Institute Genome Sequencing Platform"/>
            <consortium name="The Broad Institute Genome Sequencing Center for Infectious Disease"/>
            <person name="Earl A.M."/>
            <person name="Gilmore M.S."/>
            <person name="Lebreton F."/>
            <person name="Walker B."/>
            <person name="Young S.K."/>
            <person name="Zeng Q."/>
            <person name="Gargeya S."/>
            <person name="Fitzgerald M."/>
            <person name="Haas B."/>
            <person name="Abouelleil A."/>
            <person name="Alvarado L."/>
            <person name="Arachchi H.M."/>
            <person name="Berlin A.M."/>
            <person name="Chapman S.B."/>
            <person name="Dewar J."/>
            <person name="Goldberg J."/>
            <person name="Griggs A."/>
            <person name="Gujja S."/>
            <person name="Hansen M."/>
            <person name="Howarth C."/>
            <person name="Imamovic A."/>
            <person name="Larimer J."/>
            <person name="McCowan C."/>
            <person name="Murphy C."/>
            <person name="Neiman D."/>
            <person name="Pearson M."/>
            <person name="Priest M."/>
            <person name="Roberts A."/>
            <person name="Saif S."/>
            <person name="Shea T."/>
            <person name="Sisk P."/>
            <person name="Sykes S."/>
            <person name="Wortman J."/>
            <person name="Nusbaum C."/>
            <person name="Birren B."/>
        </authorList>
    </citation>
    <scope>NUCLEOTIDE SEQUENCE [LARGE SCALE GENOMIC DNA]</scope>
    <source>
        <strain evidence="4 5">ATCC 700915</strain>
    </source>
</reference>
<dbReference type="Gene3D" id="1.20.5.340">
    <property type="match status" value="1"/>
</dbReference>
<dbReference type="HOGENOM" id="CLU_257095_0_0_9"/>
<dbReference type="InterPro" id="IPR007119">
    <property type="entry name" value="Phage_tail_spike_N"/>
</dbReference>
<feature type="coiled-coil region" evidence="1">
    <location>
        <begin position="433"/>
        <end position="471"/>
    </location>
</feature>
<evidence type="ECO:0000313" key="4">
    <source>
        <dbReference type="EMBL" id="EOH87224.1"/>
    </source>
</evidence>
<protein>
    <submittedName>
        <fullName evidence="4">Phage minor structural protein</fullName>
    </submittedName>
</protein>
<sequence length="1359" mass="146811">MIVLYEKTESNFNNNGLVVLDDYVVSPVVSEQLNGLFSLEFDYPIHAKASDKLRPEMIVKCPAPELQDQLFRIVERDDSLGDFVHIVAHHIFYDLAKNLIEDTYIVNKNGSGALTQLLGATAVSHSFTGTSNITTVNNVRLVRLNPVEVLLDSDLDNGYRARYGGDIVRDNFSIAMLAHRGSDNGVQIRDKKNLTGYNADLDYSSIVTRIMPEGYDGLFLPEKYVDSPLINNYVSPKIKVIKYDNVKVGDKEGEFATKELAYEELRRLAALEFTVGHIDLPTATYDVEFAPLERTEEYKAFSSLETIYLGDTVSVIHAEDGFNVTARMVEYKYDPLLKAFISITLGNIMPKFTDVAKDIKKVDTKVEQAKDDANYALTAANGKNTNFYGPDTPVNPKLGDVWYKENGDKLEMWVYEIRDGVTQWYALANDLTAEEVKQAVAQAQEESADALEKANTAFDEAMTALENANQANSTANSASQAADSAFNKSVKSSVVTYSAGTSGTTAPTSGWQSTVPSVSATQYLWTRTVFTLQDNSTTTSYSVSKKGAKGDKGDTGDTGATGATGSPGTNGAPGQNAPTITSVREQFYLSTSSTSQTGGSWSNTIPTWANGKYYWTRVVTTYSDSTTTTSTAVLDQGLNQSLVTALEAKSATETLTTTVSQHATKIELAATNITNLQGRMTTAESTLTVQAGQIAAKASQTSVDSLTGRISSAESSLTVQAGQIASKASQSSVDSLTGRVTSAETLIQQTSNTMLLKVSELQEEIGVPFKVKNWEQGSLSTSDGSEISATNYLRSEYIDVAEGDKLIGQRRDGSSLTVYYHYYGFTLPYVDYVPAAKQYVEKLVVGTYDNTTIVDYLNSKAVETLSITGSVTSNPYASAEDYLVIYKLPMGGRALPNTITWNGRKDTSDNIVLLYAGGTWQQIDTVTNSSNAIHTWNITPEQISGMLGDYVYIAFFSIKNGSYAGIYNATTSPFTMNPMDESTYTQISYQSSSGVVTVPSNAMKLRVRVNTTIKPDEYDGNVFSATVREDYTKANTVYSAIMMQKDIINLRVGKGDVINQINISPESILIAGNKVHITGQTTIDSGVITSAMIGSAAITTAKIADAAITSAKIASLDAGKITTGTLSASRIAASSITADKLAANILTAITASSSIRITGTTIGYYSGSTLVTEINSQGMTIRRGGTTVGTIGANNISGHTDWRGLVFDLEYGTEYMTWAHKDSSSASSYTTKLIWYARKLENGKEKGFHFSDTINFNGNPFGVSYSDGTGYYLKISTINLGSGVTPYLVRSGGTAGIYFGGSMLHLCSGGKWFDVKAMLEICLKLAGKTIAFPSGIDSTGKITGYYNAIAMPTISTWTA</sequence>
<accession>R2SG99</accession>
<keyword evidence="1" id="KW-0175">Coiled coil</keyword>